<name>A0ABC9Z723_9NOCA</name>
<dbReference type="InterPro" id="IPR011010">
    <property type="entry name" value="DNA_brk_join_enz"/>
</dbReference>
<evidence type="ECO:0000313" key="4">
    <source>
        <dbReference type="Proteomes" id="UP000037179"/>
    </source>
</evidence>
<dbReference type="GO" id="GO:0006310">
    <property type="term" value="P:DNA recombination"/>
    <property type="evidence" value="ECO:0007669"/>
    <property type="project" value="UniProtKB-KW"/>
</dbReference>
<gene>
    <name evidence="3" type="ORF">NSK11_contig00265-0004</name>
</gene>
<dbReference type="AlphaFoldDB" id="A0ABC9Z723"/>
<keyword evidence="1" id="KW-0233">DNA recombination</keyword>
<dbReference type="Gene3D" id="1.10.443.10">
    <property type="entry name" value="Intergrase catalytic core"/>
    <property type="match status" value="1"/>
</dbReference>
<accession>A0ABC9Z723</accession>
<dbReference type="InterPro" id="IPR002104">
    <property type="entry name" value="Integrase_catalytic"/>
</dbReference>
<evidence type="ECO:0000256" key="1">
    <source>
        <dbReference type="ARBA" id="ARBA00023172"/>
    </source>
</evidence>
<reference evidence="3 4" key="2">
    <citation type="journal article" date="2016" name="Genome Announc.">
        <title>Draft Genome Sequence of Erythromycin- and Oxytetracycline-Sensitive Nocardia seriolae Strain U-1 (NBRC 110359).</title>
        <authorList>
            <person name="Imajoh M."/>
            <person name="Sukeda M."/>
            <person name="Shimizu M."/>
            <person name="Yamane J."/>
            <person name="Ohnishi K."/>
            <person name="Oshima S."/>
        </authorList>
    </citation>
    <scope>NUCLEOTIDE SEQUENCE [LARGE SCALE GENOMIC DNA]</scope>
    <source>
        <strain evidence="3 4">U-1</strain>
    </source>
</reference>
<reference evidence="4" key="1">
    <citation type="submission" date="2015-07" db="EMBL/GenBank/DDBJ databases">
        <title>Nocardia seriolae U-1 whole genome shotgun sequence.</title>
        <authorList>
            <person name="Imajoh M."/>
            <person name="Fukumoto Y."/>
            <person name="Sukeda M."/>
            <person name="Yamane J."/>
            <person name="Yamasaki K."/>
            <person name="Shimizu M."/>
            <person name="Ohnishi K."/>
            <person name="Oshima S."/>
        </authorList>
    </citation>
    <scope>NUCLEOTIDE SEQUENCE [LARGE SCALE GENOMIC DNA]</scope>
    <source>
        <strain evidence="4">U-1</strain>
    </source>
</reference>
<dbReference type="EMBL" id="BBYQ01000265">
    <property type="protein sequence ID" value="GAP33427.1"/>
    <property type="molecule type" value="Genomic_DNA"/>
</dbReference>
<evidence type="ECO:0000259" key="2">
    <source>
        <dbReference type="PROSITE" id="PS51898"/>
    </source>
</evidence>
<dbReference type="Pfam" id="PF00589">
    <property type="entry name" value="Phage_integrase"/>
    <property type="match status" value="1"/>
</dbReference>
<sequence>MFGDAAGGLAKTAGVVADDTLTAPQVWLLATSTRQHPEIIWLLASVGLRWGEMAALRPCDLDFNRNRIRVRRSASKVNGRTVIGPVKTWEARTVVVAAEIMAMLKPLSVGKPRTALLWERPTKGGPLRPPTTTHWFTFAVIRAQAADPTFPEHLNVHRLRHTAASLMIQQGQNIKKVQRQLGHKSAEMTFDRYGHLYGDDLDEIGFAMGAALGLSSEDRGQSVGTPVAPTLSAS</sequence>
<keyword evidence="4" id="KW-1185">Reference proteome</keyword>
<evidence type="ECO:0000313" key="3">
    <source>
        <dbReference type="EMBL" id="GAP33427.1"/>
    </source>
</evidence>
<dbReference type="GeneID" id="93373295"/>
<dbReference type="InterPro" id="IPR050090">
    <property type="entry name" value="Tyrosine_recombinase_XerCD"/>
</dbReference>
<dbReference type="PANTHER" id="PTHR30349:SF64">
    <property type="entry name" value="PROPHAGE INTEGRASE INTD-RELATED"/>
    <property type="match status" value="1"/>
</dbReference>
<dbReference type="SUPFAM" id="SSF56349">
    <property type="entry name" value="DNA breaking-rejoining enzymes"/>
    <property type="match status" value="1"/>
</dbReference>
<protein>
    <recommendedName>
        <fullName evidence="2">Tyr recombinase domain-containing protein</fullName>
    </recommendedName>
</protein>
<dbReference type="CDD" id="cd01189">
    <property type="entry name" value="INT_ICEBs1_C_like"/>
    <property type="match status" value="1"/>
</dbReference>
<dbReference type="PROSITE" id="PS51898">
    <property type="entry name" value="TYR_RECOMBINASE"/>
    <property type="match status" value="1"/>
</dbReference>
<dbReference type="RefSeq" id="WP_306455165.1">
    <property type="nucleotide sequence ID" value="NZ_AP017900.1"/>
</dbReference>
<dbReference type="InterPro" id="IPR013762">
    <property type="entry name" value="Integrase-like_cat_sf"/>
</dbReference>
<dbReference type="PANTHER" id="PTHR30349">
    <property type="entry name" value="PHAGE INTEGRASE-RELATED"/>
    <property type="match status" value="1"/>
</dbReference>
<dbReference type="Proteomes" id="UP000037179">
    <property type="component" value="Unassembled WGS sequence"/>
</dbReference>
<comment type="caution">
    <text evidence="3">The sequence shown here is derived from an EMBL/GenBank/DDBJ whole genome shotgun (WGS) entry which is preliminary data.</text>
</comment>
<feature type="domain" description="Tyr recombinase" evidence="2">
    <location>
        <begin position="16"/>
        <end position="206"/>
    </location>
</feature>
<organism evidence="3 4">
    <name type="scientific">Nocardia seriolae</name>
    <dbReference type="NCBI Taxonomy" id="37332"/>
    <lineage>
        <taxon>Bacteria</taxon>
        <taxon>Bacillati</taxon>
        <taxon>Actinomycetota</taxon>
        <taxon>Actinomycetes</taxon>
        <taxon>Mycobacteriales</taxon>
        <taxon>Nocardiaceae</taxon>
        <taxon>Nocardia</taxon>
    </lineage>
</organism>
<proteinExistence type="predicted"/>